<dbReference type="Pfam" id="PF22398">
    <property type="entry name" value="DUF6978"/>
    <property type="match status" value="1"/>
</dbReference>
<dbReference type="InterPro" id="IPR053916">
    <property type="entry name" value="DUF6978"/>
</dbReference>
<accession>A0ABU5CE72</accession>
<proteinExistence type="predicted"/>
<dbReference type="EMBL" id="JAWDIP010000004">
    <property type="protein sequence ID" value="MDY0396819.1"/>
    <property type="molecule type" value="Genomic_DNA"/>
</dbReference>
<comment type="caution">
    <text evidence="1">The sequence shown here is derived from an EMBL/GenBank/DDBJ whole genome shotgun (WGS) entry which is preliminary data.</text>
</comment>
<evidence type="ECO:0000313" key="1">
    <source>
        <dbReference type="EMBL" id="MDY0396819.1"/>
    </source>
</evidence>
<organism evidence="1 2">
    <name type="scientific">Tigheibacillus halophilus</name>
    <dbReference type="NCBI Taxonomy" id="361280"/>
    <lineage>
        <taxon>Bacteria</taxon>
        <taxon>Bacillati</taxon>
        <taxon>Bacillota</taxon>
        <taxon>Bacilli</taxon>
        <taxon>Bacillales</taxon>
        <taxon>Bacillaceae</taxon>
        <taxon>Tigheibacillus</taxon>
    </lineage>
</organism>
<gene>
    <name evidence="1" type="ORF">RWE15_24095</name>
</gene>
<protein>
    <submittedName>
        <fullName evidence="1">Uncharacterized protein</fullName>
    </submittedName>
</protein>
<reference evidence="1 2" key="1">
    <citation type="submission" date="2023-10" db="EMBL/GenBank/DDBJ databases">
        <title>Virgibacillus halophilus 5B73C genome.</title>
        <authorList>
            <person name="Miliotis G."/>
            <person name="Sengupta P."/>
            <person name="Hameed A."/>
            <person name="Chuvochina M."/>
            <person name="Mcdonagh F."/>
            <person name="Simpson A.C."/>
            <person name="Singh N.K."/>
            <person name="Rekha P.D."/>
            <person name="Raman K."/>
            <person name="Hugenholtz P."/>
            <person name="Venkateswaran K."/>
        </authorList>
    </citation>
    <scope>NUCLEOTIDE SEQUENCE [LARGE SCALE GENOMIC DNA]</scope>
    <source>
        <strain evidence="1 2">5B73C</strain>
    </source>
</reference>
<name>A0ABU5CE72_9BACI</name>
<dbReference type="Proteomes" id="UP001281447">
    <property type="component" value="Unassembled WGS sequence"/>
</dbReference>
<sequence length="111" mass="12703">MDTKKPKCTFQLREQQNKDFPLLRLDIIGRTHKNPAGDFPYADMDIPCPHLHIAHPDYGTSIAYPLNDTYAKIVLTDKELNDLGKVLCSFLERCNVGNINEYTINYQGSIF</sequence>
<keyword evidence="2" id="KW-1185">Reference proteome</keyword>
<evidence type="ECO:0000313" key="2">
    <source>
        <dbReference type="Proteomes" id="UP001281447"/>
    </source>
</evidence>